<accession>A0ABD5DTL1</accession>
<comment type="caution">
    <text evidence="1">The sequence shown here is derived from an EMBL/GenBank/DDBJ whole genome shotgun (WGS) entry which is preliminary data.</text>
</comment>
<evidence type="ECO:0000313" key="1">
    <source>
        <dbReference type="EMBL" id="MDR8433493.1"/>
    </source>
</evidence>
<sequence>LLLDKKIILLDNSYGKNKAYYDAWLKDSDNIKVVESC</sequence>
<feature type="non-terminal residue" evidence="1">
    <location>
        <position position="1"/>
    </location>
</feature>
<dbReference type="AlphaFoldDB" id="A0ABD5DTL1"/>
<dbReference type="GO" id="GO:0016740">
    <property type="term" value="F:transferase activity"/>
    <property type="evidence" value="ECO:0007669"/>
    <property type="project" value="UniProtKB-KW"/>
</dbReference>
<protein>
    <submittedName>
        <fullName evidence="1">Polysaccharide pyruvyl transferase</fullName>
    </submittedName>
</protein>
<dbReference type="EMBL" id="VMAF01000401">
    <property type="protein sequence ID" value="MDR8433493.1"/>
    <property type="molecule type" value="Genomic_DNA"/>
</dbReference>
<gene>
    <name evidence="1" type="ORF">FPK63_20875</name>
</gene>
<organism evidence="1">
    <name type="scientific">Acinetobacter baumannii</name>
    <dbReference type="NCBI Taxonomy" id="470"/>
    <lineage>
        <taxon>Bacteria</taxon>
        <taxon>Pseudomonadati</taxon>
        <taxon>Pseudomonadota</taxon>
        <taxon>Gammaproteobacteria</taxon>
        <taxon>Moraxellales</taxon>
        <taxon>Moraxellaceae</taxon>
        <taxon>Acinetobacter</taxon>
        <taxon>Acinetobacter calcoaceticus/baumannii complex</taxon>
    </lineage>
</organism>
<reference evidence="1" key="1">
    <citation type="submission" date="2019-07" db="EMBL/GenBank/DDBJ databases">
        <title>Biological characteristics of mucoid Acinetobacter baumannii from a general hospital in China.</title>
        <authorList>
            <person name="Hua X."/>
            <person name="Yu Y."/>
        </authorList>
    </citation>
    <scope>NUCLEOTIDE SEQUENCE</scope>
    <source>
        <strain evidence="1">N8</strain>
    </source>
</reference>
<keyword evidence="1" id="KW-0808">Transferase</keyword>
<proteinExistence type="predicted"/>
<name>A0ABD5DTL1_ACIBA</name>